<dbReference type="FunFam" id="3.40.50.720:FF:000277">
    <property type="entry name" value="Succinate--CoA ligase [ADP-forming] subunit alpha"/>
    <property type="match status" value="1"/>
</dbReference>
<dbReference type="UniPathway" id="UPA00223">
    <property type="reaction ID" value="UER00999"/>
</dbReference>
<dbReference type="FunFam" id="3.40.50.261:FF:000006">
    <property type="entry name" value="Succinate--CoA ligase [ADP-forming] subunit alpha"/>
    <property type="match status" value="1"/>
</dbReference>
<reference evidence="11" key="3">
    <citation type="submission" date="2018-10" db="EMBL/GenBank/DDBJ databases">
        <authorList>
            <person name="Whitman W."/>
            <person name="Huntemann M."/>
            <person name="Clum A."/>
            <person name="Pillay M."/>
            <person name="Palaniappan K."/>
            <person name="Varghese N."/>
            <person name="Mikhailova N."/>
            <person name="Stamatis D."/>
            <person name="Reddy T."/>
            <person name="Daum C."/>
            <person name="Shapiro N."/>
            <person name="Ivanova N."/>
            <person name="Kyrpides N."/>
            <person name="Woyke T."/>
        </authorList>
    </citation>
    <scope>NUCLEOTIDE SEQUENCE</scope>
    <source>
        <strain evidence="11">CGMCC 1.10124</strain>
    </source>
</reference>
<dbReference type="InterPro" id="IPR005810">
    <property type="entry name" value="CoA_lig_alpha"/>
</dbReference>
<dbReference type="AlphaFoldDB" id="A0A3G8QWJ4"/>
<gene>
    <name evidence="5 10" type="primary">sucD</name>
    <name evidence="11" type="ORF">ATH50_0635</name>
    <name evidence="10" type="ORF">DU502_10600</name>
</gene>
<evidence type="ECO:0000313" key="12">
    <source>
        <dbReference type="Proteomes" id="UP000277326"/>
    </source>
</evidence>
<accession>A0A3G8QWJ4</accession>
<dbReference type="PIRSF" id="PIRSF001553">
    <property type="entry name" value="SucCS_alpha"/>
    <property type="match status" value="1"/>
</dbReference>
<dbReference type="GO" id="GO:0009361">
    <property type="term" value="C:succinate-CoA ligase complex (ADP-forming)"/>
    <property type="evidence" value="ECO:0007669"/>
    <property type="project" value="TreeGrafter"/>
</dbReference>
<evidence type="ECO:0000256" key="7">
    <source>
        <dbReference type="RuleBase" id="RU000677"/>
    </source>
</evidence>
<comment type="catalytic activity">
    <reaction evidence="5">
        <text>GTP + succinate + CoA = succinyl-CoA + GDP + phosphate</text>
        <dbReference type="Rhea" id="RHEA:22120"/>
        <dbReference type="ChEBI" id="CHEBI:30031"/>
        <dbReference type="ChEBI" id="CHEBI:37565"/>
        <dbReference type="ChEBI" id="CHEBI:43474"/>
        <dbReference type="ChEBI" id="CHEBI:57287"/>
        <dbReference type="ChEBI" id="CHEBI:57292"/>
        <dbReference type="ChEBI" id="CHEBI:58189"/>
    </reaction>
</comment>
<dbReference type="RefSeq" id="WP_121919333.1">
    <property type="nucleotide sequence ID" value="NZ_CP034145.1"/>
</dbReference>
<feature type="binding site" evidence="5">
    <location>
        <begin position="17"/>
        <end position="20"/>
    </location>
    <ligand>
        <name>CoA</name>
        <dbReference type="ChEBI" id="CHEBI:57287"/>
    </ligand>
</feature>
<dbReference type="NCBIfam" id="TIGR01019">
    <property type="entry name" value="sucCoAalpha"/>
    <property type="match status" value="1"/>
</dbReference>
<evidence type="ECO:0000256" key="1">
    <source>
        <dbReference type="ARBA" id="ARBA00001619"/>
    </source>
</evidence>
<dbReference type="GO" id="GO:0043758">
    <property type="term" value="F:acetate-CoA ligase (ADP-forming) activity"/>
    <property type="evidence" value="ECO:0007669"/>
    <property type="project" value="UniProtKB-EC"/>
</dbReference>
<comment type="pathway">
    <text evidence="5 8">Carbohydrate metabolism; tricarboxylic acid cycle; succinate from succinyl-CoA (ligase route): step 1/1.</text>
</comment>
<feature type="domain" description="CoA-binding" evidence="9">
    <location>
        <begin position="4"/>
        <end position="100"/>
    </location>
</feature>
<evidence type="ECO:0000256" key="2">
    <source>
        <dbReference type="ARBA" id="ARBA00022532"/>
    </source>
</evidence>
<dbReference type="GO" id="GO:0004776">
    <property type="term" value="F:succinate-CoA ligase (GDP-forming) activity"/>
    <property type="evidence" value="ECO:0007669"/>
    <property type="project" value="TreeGrafter"/>
</dbReference>
<evidence type="ECO:0000313" key="11">
    <source>
        <dbReference type="EMBL" id="RMB25538.1"/>
    </source>
</evidence>
<dbReference type="InterPro" id="IPR033847">
    <property type="entry name" value="Citrt_syn/SCS-alpha_CS"/>
</dbReference>
<dbReference type="SUPFAM" id="SSF51735">
    <property type="entry name" value="NAD(P)-binding Rossmann-fold domains"/>
    <property type="match status" value="1"/>
</dbReference>
<dbReference type="InterPro" id="IPR016102">
    <property type="entry name" value="Succinyl-CoA_synth-like"/>
</dbReference>
<evidence type="ECO:0000256" key="8">
    <source>
        <dbReference type="RuleBase" id="RU000699"/>
    </source>
</evidence>
<comment type="subunit">
    <text evidence="5 8">Heterotetramer of two alpha and two beta subunits.</text>
</comment>
<dbReference type="GeneID" id="38471740"/>
<reference evidence="10 13" key="2">
    <citation type="submission" date="2018-07" db="EMBL/GenBank/DDBJ databases">
        <title>Genome sequences of Haloplanus aerogenes JCM 16430T.</title>
        <authorList>
            <person name="Kim Y.B."/>
            <person name="Roh S.W."/>
        </authorList>
    </citation>
    <scope>NUCLEOTIDE SEQUENCE [LARGE SCALE GENOMIC DNA]</scope>
    <source>
        <strain evidence="10 13">JCM 16430</strain>
    </source>
</reference>
<evidence type="ECO:0000256" key="5">
    <source>
        <dbReference type="HAMAP-Rule" id="MF_01988"/>
    </source>
</evidence>
<keyword evidence="4 5" id="KW-0547">Nucleotide-binding</keyword>
<keyword evidence="3 5" id="KW-0436">Ligase</keyword>
<evidence type="ECO:0000259" key="9">
    <source>
        <dbReference type="SMART" id="SM00881"/>
    </source>
</evidence>
<evidence type="ECO:0000256" key="4">
    <source>
        <dbReference type="ARBA" id="ARBA00022741"/>
    </source>
</evidence>
<feature type="binding site" evidence="5">
    <location>
        <position position="43"/>
    </location>
    <ligand>
        <name>CoA</name>
        <dbReference type="ChEBI" id="CHEBI:57287"/>
    </ligand>
</feature>
<evidence type="ECO:0000256" key="3">
    <source>
        <dbReference type="ARBA" id="ARBA00022598"/>
    </source>
</evidence>
<dbReference type="PANTHER" id="PTHR11117">
    <property type="entry name" value="SUCCINYL-COA LIGASE SUBUNIT ALPHA"/>
    <property type="match status" value="1"/>
</dbReference>
<dbReference type="Pfam" id="PF02629">
    <property type="entry name" value="CoA_binding"/>
    <property type="match status" value="1"/>
</dbReference>
<feature type="binding site" evidence="5">
    <location>
        <begin position="96"/>
        <end position="98"/>
    </location>
    <ligand>
        <name>CoA</name>
        <dbReference type="ChEBI" id="CHEBI:57287"/>
    </ligand>
</feature>
<dbReference type="NCBIfam" id="NF004230">
    <property type="entry name" value="PRK05678.1"/>
    <property type="match status" value="1"/>
</dbReference>
<evidence type="ECO:0000313" key="10">
    <source>
        <dbReference type="EMBL" id="AZH25799.1"/>
    </source>
</evidence>
<dbReference type="EC" id="6.2.1.5" evidence="5"/>
<dbReference type="KEGG" id="haer:DU502_10600"/>
<keyword evidence="13" id="KW-1185">Reference proteome</keyword>
<comment type="catalytic activity">
    <reaction evidence="5 8">
        <text>succinate + ATP + CoA = succinyl-CoA + ADP + phosphate</text>
        <dbReference type="Rhea" id="RHEA:17661"/>
        <dbReference type="ChEBI" id="CHEBI:30031"/>
        <dbReference type="ChEBI" id="CHEBI:30616"/>
        <dbReference type="ChEBI" id="CHEBI:43474"/>
        <dbReference type="ChEBI" id="CHEBI:57287"/>
        <dbReference type="ChEBI" id="CHEBI:57292"/>
        <dbReference type="ChEBI" id="CHEBI:456216"/>
        <dbReference type="EC" id="6.2.1.5"/>
    </reaction>
</comment>
<dbReference type="Gene3D" id="3.40.50.720">
    <property type="entry name" value="NAD(P)-binding Rossmann-like Domain"/>
    <property type="match status" value="1"/>
</dbReference>
<organism evidence="10 13">
    <name type="scientific">Haloplanus aerogenes</name>
    <dbReference type="NCBI Taxonomy" id="660522"/>
    <lineage>
        <taxon>Archaea</taxon>
        <taxon>Methanobacteriati</taxon>
        <taxon>Methanobacteriota</taxon>
        <taxon>Stenosarchaea group</taxon>
        <taxon>Halobacteria</taxon>
        <taxon>Halobacteriales</taxon>
        <taxon>Haloferacaceae</taxon>
        <taxon>Haloplanus</taxon>
    </lineage>
</organism>
<dbReference type="GO" id="GO:0004775">
    <property type="term" value="F:succinate-CoA ligase (ADP-forming) activity"/>
    <property type="evidence" value="ECO:0007669"/>
    <property type="project" value="UniProtKB-UniRule"/>
</dbReference>
<feature type="active site" description="Tele-phosphohistidine intermediate" evidence="5 6">
    <location>
        <position position="247"/>
    </location>
</feature>
<evidence type="ECO:0000313" key="13">
    <source>
        <dbReference type="Proteomes" id="UP000282007"/>
    </source>
</evidence>
<comment type="catalytic activity">
    <reaction evidence="1">
        <text>acetate + ATP + CoA = acetyl-CoA + ADP + phosphate</text>
        <dbReference type="Rhea" id="RHEA:15081"/>
        <dbReference type="ChEBI" id="CHEBI:30089"/>
        <dbReference type="ChEBI" id="CHEBI:30616"/>
        <dbReference type="ChEBI" id="CHEBI:43474"/>
        <dbReference type="ChEBI" id="CHEBI:57287"/>
        <dbReference type="ChEBI" id="CHEBI:57288"/>
        <dbReference type="ChEBI" id="CHEBI:456216"/>
        <dbReference type="EC" id="6.2.1.13"/>
    </reaction>
</comment>
<dbReference type="PROSITE" id="PS01216">
    <property type="entry name" value="SUCCINYL_COA_LIG_1"/>
    <property type="match status" value="1"/>
</dbReference>
<sequence length="289" mass="29780">MSVLVDDDTRVVVQGITGGEGNFHAEQMIEYGTNVVAGAVPGKGGQEVHGVPVYDTVHEAVRREDADASVVFVPPAFAADALFEALDTSLDLVVAITEGIPTQDMAKVNRRLSETDTYLVGPNCPGVITPGEAKLGILPGNIFADGNVGLVSRSGTLTYQVVDNLTQRGIGQTTAIGIGGDPIIGTSFIDALELFEADEETEAVAMCGEIGGEDEEEAAEFIATEMDTPVAAFIAGRTAPPGKRMGHAGAIVSGSGTGTAESKIEALNNAGVPVGDTPEEVADHIEGFL</sequence>
<dbReference type="Proteomes" id="UP000277326">
    <property type="component" value="Unassembled WGS sequence"/>
</dbReference>
<dbReference type="PRINTS" id="PR01798">
    <property type="entry name" value="SCOASYNTHASE"/>
</dbReference>
<dbReference type="PANTHER" id="PTHR11117:SF2">
    <property type="entry name" value="SUCCINATE--COA LIGASE [ADP_GDP-FORMING] SUBUNIT ALPHA, MITOCHONDRIAL"/>
    <property type="match status" value="1"/>
</dbReference>
<dbReference type="EMBL" id="CP034145">
    <property type="protein sequence ID" value="AZH25799.1"/>
    <property type="molecule type" value="Genomic_DNA"/>
</dbReference>
<dbReference type="Proteomes" id="UP000282007">
    <property type="component" value="Chromosome"/>
</dbReference>
<evidence type="ECO:0000256" key="6">
    <source>
        <dbReference type="PIRSR" id="PIRSR001553-1"/>
    </source>
</evidence>
<dbReference type="SMART" id="SM00881">
    <property type="entry name" value="CoA_binding"/>
    <property type="match status" value="1"/>
</dbReference>
<dbReference type="SUPFAM" id="SSF52210">
    <property type="entry name" value="Succinyl-CoA synthetase domains"/>
    <property type="match status" value="1"/>
</dbReference>
<dbReference type="Pfam" id="PF00549">
    <property type="entry name" value="Ligase_CoA"/>
    <property type="match status" value="1"/>
</dbReference>
<dbReference type="GO" id="GO:0006099">
    <property type="term" value="P:tricarboxylic acid cycle"/>
    <property type="evidence" value="ECO:0007669"/>
    <property type="project" value="UniProtKB-UniRule"/>
</dbReference>
<dbReference type="InterPro" id="IPR005811">
    <property type="entry name" value="SUCC_ACL_C"/>
</dbReference>
<dbReference type="Gene3D" id="3.40.50.261">
    <property type="entry name" value="Succinyl-CoA synthetase domains"/>
    <property type="match status" value="1"/>
</dbReference>
<dbReference type="InterPro" id="IPR036291">
    <property type="entry name" value="NAD(P)-bd_dom_sf"/>
</dbReference>
<dbReference type="HAMAP" id="MF_01988">
    <property type="entry name" value="Succ_CoA_alpha"/>
    <property type="match status" value="1"/>
</dbReference>
<protein>
    <recommendedName>
        <fullName evidence="5">Succinate--CoA ligase [ADP-forming] subunit alpha</fullName>
        <ecNumber evidence="5">6.2.1.5</ecNumber>
    </recommendedName>
    <alternativeName>
        <fullName evidence="5">Succinyl-CoA synthetase subunit alpha</fullName>
        <shortName evidence="5">SCS-alpha</shortName>
    </alternativeName>
</protein>
<keyword evidence="2 5" id="KW-0816">Tricarboxylic acid cycle</keyword>
<reference evidence="11 12" key="1">
    <citation type="journal article" date="2015" name="Stand. Genomic Sci.">
        <title>Genomic Encyclopedia of Bacterial and Archaeal Type Strains, Phase III: the genomes of soil and plant-associated and newly described type strains.</title>
        <authorList>
            <person name="Whitman W.B."/>
            <person name="Woyke T."/>
            <person name="Klenk H.P."/>
            <person name="Zhou Y."/>
            <person name="Lilburn T.G."/>
            <person name="Beck B.J."/>
            <person name="De Vos P."/>
            <person name="Vandamme P."/>
            <person name="Eisen J.A."/>
            <person name="Garrity G."/>
            <person name="Hugenholtz P."/>
            <person name="Kyrpides N.C."/>
        </authorList>
    </citation>
    <scope>NUCLEOTIDE SEQUENCE [LARGE SCALE GENOMIC DNA]</scope>
    <source>
        <strain evidence="11 12">CGMCC 1.10124</strain>
    </source>
</reference>
<dbReference type="GO" id="GO:0000166">
    <property type="term" value="F:nucleotide binding"/>
    <property type="evidence" value="ECO:0007669"/>
    <property type="project" value="UniProtKB-KW"/>
</dbReference>
<comment type="similarity">
    <text evidence="5 7">Belongs to the succinate/malate CoA ligase alpha subunit family.</text>
</comment>
<dbReference type="EMBL" id="REFS01000001">
    <property type="protein sequence ID" value="RMB25538.1"/>
    <property type="molecule type" value="Genomic_DNA"/>
</dbReference>
<dbReference type="InterPro" id="IPR017440">
    <property type="entry name" value="Cit_synth/succinyl-CoA_lig_AS"/>
</dbReference>
<name>A0A3G8QWJ4_9EURY</name>
<feature type="binding site" evidence="5">
    <location>
        <position position="159"/>
    </location>
    <ligand>
        <name>substrate</name>
        <note>ligand shared with subunit beta</note>
    </ligand>
</feature>
<proteinExistence type="inferred from homology"/>
<comment type="function">
    <text evidence="5 8">Succinyl-CoA synthetase functions in the citric acid cycle (TCA), coupling the hydrolysis of succinyl-CoA to the synthesis of either ATP or GTP and thus represents the only step of substrate-level phosphorylation in the TCA. The alpha subunit of the enzyme binds the substrates coenzyme A and phosphate, while succinate binding and nucleotide specificity is provided by the beta subunit.</text>
</comment>
<dbReference type="InterPro" id="IPR003781">
    <property type="entry name" value="CoA-bd"/>
</dbReference>
<dbReference type="PROSITE" id="PS00399">
    <property type="entry name" value="SUCCINYL_COA_LIG_2"/>
    <property type="match status" value="1"/>
</dbReference>
<dbReference type="OrthoDB" id="55711at2157"/>